<reference evidence="2" key="1">
    <citation type="submission" date="2014-05" db="EMBL/GenBank/DDBJ databases">
        <authorList>
            <person name="Chronopoulou M."/>
        </authorList>
    </citation>
    <scope>NUCLEOTIDE SEQUENCE</scope>
    <source>
        <tissue evidence="2">Whole organism</tissue>
    </source>
</reference>
<sequence>MNSYEREGWMQINKSNFSEGNIHPNDHK</sequence>
<dbReference type="AlphaFoldDB" id="A0A0K2USL1"/>
<evidence type="ECO:0000256" key="1">
    <source>
        <dbReference type="SAM" id="MobiDB-lite"/>
    </source>
</evidence>
<dbReference type="EMBL" id="HACA01023486">
    <property type="protein sequence ID" value="CDW40847.1"/>
    <property type="molecule type" value="Transcribed_RNA"/>
</dbReference>
<organism evidence="2">
    <name type="scientific">Lepeophtheirus salmonis</name>
    <name type="common">Salmon louse</name>
    <name type="synonym">Caligus salmonis</name>
    <dbReference type="NCBI Taxonomy" id="72036"/>
    <lineage>
        <taxon>Eukaryota</taxon>
        <taxon>Metazoa</taxon>
        <taxon>Ecdysozoa</taxon>
        <taxon>Arthropoda</taxon>
        <taxon>Crustacea</taxon>
        <taxon>Multicrustacea</taxon>
        <taxon>Hexanauplia</taxon>
        <taxon>Copepoda</taxon>
        <taxon>Siphonostomatoida</taxon>
        <taxon>Caligidae</taxon>
        <taxon>Lepeophtheirus</taxon>
    </lineage>
</organism>
<feature type="region of interest" description="Disordered" evidence="1">
    <location>
        <begin position="1"/>
        <end position="28"/>
    </location>
</feature>
<name>A0A0K2USL1_LEPSM</name>
<accession>A0A0K2USL1</accession>
<evidence type="ECO:0000313" key="2">
    <source>
        <dbReference type="EMBL" id="CDW40847.1"/>
    </source>
</evidence>
<protein>
    <submittedName>
        <fullName evidence="2">Uncharacterized protein</fullName>
    </submittedName>
</protein>
<proteinExistence type="predicted"/>